<proteinExistence type="predicted"/>
<dbReference type="Proteomes" id="UP000214646">
    <property type="component" value="Unassembled WGS sequence"/>
</dbReference>
<reference evidence="2" key="1">
    <citation type="submission" date="2017-06" db="EMBL/GenBank/DDBJ databases">
        <title>Genome analysis of Fimbriiglobus ruber SP5, the first member of the order Planctomycetales with confirmed chitinolytic capability.</title>
        <authorList>
            <person name="Ravin N.V."/>
            <person name="Rakitin A.L."/>
            <person name="Ivanova A.A."/>
            <person name="Beletsky A.V."/>
            <person name="Kulichevskaya I.S."/>
            <person name="Mardanov A.V."/>
            <person name="Dedysh S.N."/>
        </authorList>
    </citation>
    <scope>NUCLEOTIDE SEQUENCE [LARGE SCALE GENOMIC DNA]</scope>
    <source>
        <strain evidence="2">SP5</strain>
    </source>
</reference>
<name>A0A225E2J6_9BACT</name>
<dbReference type="AlphaFoldDB" id="A0A225E2J6"/>
<dbReference type="EMBL" id="NIDE01000002">
    <property type="protein sequence ID" value="OWK45008.1"/>
    <property type="molecule type" value="Genomic_DNA"/>
</dbReference>
<keyword evidence="2" id="KW-1185">Reference proteome</keyword>
<protein>
    <submittedName>
        <fullName evidence="1">Uncharacterized protein</fullName>
    </submittedName>
</protein>
<evidence type="ECO:0000313" key="1">
    <source>
        <dbReference type="EMBL" id="OWK45008.1"/>
    </source>
</evidence>
<gene>
    <name evidence="1" type="ORF">FRUB_01339</name>
</gene>
<sequence>MNANPININTANGTSNRNRRQVTHQLIRRYSGNVGVKLTEIGFVASESEAIRILEEPVNKLSTSVARTALRRGHYRLNYPTP</sequence>
<accession>A0A225E2J6</accession>
<comment type="caution">
    <text evidence="1">The sequence shown here is derived from an EMBL/GenBank/DDBJ whole genome shotgun (WGS) entry which is preliminary data.</text>
</comment>
<evidence type="ECO:0000313" key="2">
    <source>
        <dbReference type="Proteomes" id="UP000214646"/>
    </source>
</evidence>
<organism evidence="1 2">
    <name type="scientific">Fimbriiglobus ruber</name>
    <dbReference type="NCBI Taxonomy" id="1908690"/>
    <lineage>
        <taxon>Bacteria</taxon>
        <taxon>Pseudomonadati</taxon>
        <taxon>Planctomycetota</taxon>
        <taxon>Planctomycetia</taxon>
        <taxon>Gemmatales</taxon>
        <taxon>Gemmataceae</taxon>
        <taxon>Fimbriiglobus</taxon>
    </lineage>
</organism>